<keyword evidence="3 5" id="KW-0689">Ribosomal protein</keyword>
<comment type="caution">
    <text evidence="8">The sequence shown here is derived from an EMBL/GenBank/DDBJ whole genome shotgun (WGS) entry which is preliminary data.</text>
</comment>
<evidence type="ECO:0000256" key="1">
    <source>
        <dbReference type="ARBA" id="ARBA00022730"/>
    </source>
</evidence>
<evidence type="ECO:0000256" key="5">
    <source>
        <dbReference type="HAMAP-Rule" id="MF_01334"/>
    </source>
</evidence>
<feature type="domain" description="Large ribosomal subunit protein bL25 L25" evidence="6">
    <location>
        <begin position="7"/>
        <end position="97"/>
    </location>
</feature>
<dbReference type="Proteomes" id="UP000477488">
    <property type="component" value="Unassembled WGS sequence"/>
</dbReference>
<dbReference type="GO" id="GO:0006412">
    <property type="term" value="P:translation"/>
    <property type="evidence" value="ECO:0007669"/>
    <property type="project" value="UniProtKB-UniRule"/>
</dbReference>
<comment type="similarity">
    <text evidence="5">Belongs to the bacterial ribosomal protein bL25 family. CTC subfamily.</text>
</comment>
<dbReference type="InterPro" id="IPR020056">
    <property type="entry name" value="Rbsml_bL25/Gln-tRNA_synth_N"/>
</dbReference>
<dbReference type="CDD" id="cd00495">
    <property type="entry name" value="Ribosomal_L25_TL5_CTC"/>
    <property type="match status" value="1"/>
</dbReference>
<dbReference type="Pfam" id="PF14693">
    <property type="entry name" value="Ribosomal_TL5_C"/>
    <property type="match status" value="1"/>
</dbReference>
<evidence type="ECO:0000259" key="7">
    <source>
        <dbReference type="Pfam" id="PF14693"/>
    </source>
</evidence>
<dbReference type="InterPro" id="IPR011035">
    <property type="entry name" value="Ribosomal_bL25/Gln-tRNA_synth"/>
</dbReference>
<name>A0A6L5XH28_9BACT</name>
<dbReference type="Gene3D" id="2.170.120.20">
    <property type="entry name" value="Ribosomal protein L25, beta domain"/>
    <property type="match status" value="1"/>
</dbReference>
<dbReference type="GO" id="GO:0003735">
    <property type="term" value="F:structural constituent of ribosome"/>
    <property type="evidence" value="ECO:0007669"/>
    <property type="project" value="InterPro"/>
</dbReference>
<keyword evidence="2 5" id="KW-0694">RNA-binding</keyword>
<evidence type="ECO:0000259" key="6">
    <source>
        <dbReference type="Pfam" id="PF01386"/>
    </source>
</evidence>
<dbReference type="NCBIfam" id="NF004135">
    <property type="entry name" value="PRK05618.3-1"/>
    <property type="match status" value="1"/>
</dbReference>
<feature type="domain" description="Large ribosomal subunit protein bL25 beta" evidence="7">
    <location>
        <begin position="105"/>
        <end position="186"/>
    </location>
</feature>
<gene>
    <name evidence="5" type="primary">rplY</name>
    <name evidence="5" type="synonym">ctc</name>
    <name evidence="8" type="ORF">FYJ44_00290</name>
</gene>
<evidence type="ECO:0000256" key="4">
    <source>
        <dbReference type="ARBA" id="ARBA00023274"/>
    </source>
</evidence>
<dbReference type="InterPro" id="IPR029751">
    <property type="entry name" value="Ribosomal_L25_dom"/>
</dbReference>
<dbReference type="InterPro" id="IPR020930">
    <property type="entry name" value="Ribosomal_uL5_bac-type"/>
</dbReference>
<comment type="subunit">
    <text evidence="5">Part of the 50S ribosomal subunit; part of the 5S rRNA/L5/L18/L25 subcomplex. Contacts the 5S rRNA. Binds to the 5S rRNA independently of L5 and L18.</text>
</comment>
<evidence type="ECO:0000256" key="2">
    <source>
        <dbReference type="ARBA" id="ARBA00022884"/>
    </source>
</evidence>
<accession>A0A6L5XH28</accession>
<sequence>MSIEKTLSVQKRENCGKGPSGRLRSQDLIPGVFYTAQGENIIVQAPTLPLEKIYGEVGHTTVFNLEIDENGQKSTHPVLIWQVQRHPYKKCFTHIDFYGVDLNKEVKVDVPLEFVGVSRGVKLGGVLETYRESVRLSSKPLEMPQKITVDVSDMDINDTISVADLQLPANVSAVYDHNFAVVSVLTKTKEDEESGEEGAAPAAAE</sequence>
<dbReference type="InterPro" id="IPR020057">
    <property type="entry name" value="Ribosomal_bL25_b-dom"/>
</dbReference>
<dbReference type="NCBIfam" id="TIGR00731">
    <property type="entry name" value="bL25_bact_ctc"/>
    <property type="match status" value="1"/>
</dbReference>
<dbReference type="Pfam" id="PF01386">
    <property type="entry name" value="Ribosomal_L25p"/>
    <property type="match status" value="1"/>
</dbReference>
<keyword evidence="9" id="KW-1185">Reference proteome</keyword>
<evidence type="ECO:0000313" key="9">
    <source>
        <dbReference type="Proteomes" id="UP000477488"/>
    </source>
</evidence>
<dbReference type="PANTHER" id="PTHR33284">
    <property type="entry name" value="RIBOSOMAL PROTEIN L25/GLN-TRNA SYNTHETASE, ANTI-CODON-BINDING DOMAIN-CONTAINING PROTEIN"/>
    <property type="match status" value="1"/>
</dbReference>
<dbReference type="RefSeq" id="WP_154508178.1">
    <property type="nucleotide sequence ID" value="NZ_JAXELC010000049.1"/>
</dbReference>
<dbReference type="EMBL" id="VUMH01000001">
    <property type="protein sequence ID" value="MSS26513.1"/>
    <property type="molecule type" value="Genomic_DNA"/>
</dbReference>
<keyword evidence="1 5" id="KW-0699">rRNA-binding</keyword>
<comment type="function">
    <text evidence="5">This is one of the proteins that binds to the 5S RNA in the ribosome where it forms part of the central protuberance.</text>
</comment>
<dbReference type="SUPFAM" id="SSF50715">
    <property type="entry name" value="Ribosomal protein L25-like"/>
    <property type="match status" value="1"/>
</dbReference>
<reference evidence="8 9" key="1">
    <citation type="submission" date="2019-09" db="EMBL/GenBank/DDBJ databases">
        <title>In-depth cultivation of the pig gut microbiome towards novel bacterial diversity and tailored functional studies.</title>
        <authorList>
            <person name="Wylensek D."/>
            <person name="Hitch T.C.A."/>
            <person name="Clavel T."/>
        </authorList>
    </citation>
    <scope>NUCLEOTIDE SEQUENCE [LARGE SCALE GENOMIC DNA]</scope>
    <source>
        <strain evidence="8 9">PG-178-WT-4</strain>
    </source>
</reference>
<evidence type="ECO:0000313" key="8">
    <source>
        <dbReference type="EMBL" id="MSS26513.1"/>
    </source>
</evidence>
<dbReference type="GO" id="GO:0008097">
    <property type="term" value="F:5S rRNA binding"/>
    <property type="evidence" value="ECO:0007669"/>
    <property type="project" value="InterPro"/>
</dbReference>
<dbReference type="PANTHER" id="PTHR33284:SF1">
    <property type="entry name" value="RIBOSOMAL PROTEIN L25_GLN-TRNA SYNTHETASE, ANTI-CODON-BINDING DOMAIN-CONTAINING PROTEIN"/>
    <property type="match status" value="1"/>
</dbReference>
<dbReference type="Gene3D" id="2.40.240.10">
    <property type="entry name" value="Ribosomal Protein L25, Chain P"/>
    <property type="match status" value="1"/>
</dbReference>
<dbReference type="HAMAP" id="MF_01334">
    <property type="entry name" value="Ribosomal_bL25_CTC"/>
    <property type="match status" value="1"/>
</dbReference>
<keyword evidence="4 5" id="KW-0687">Ribonucleoprotein</keyword>
<dbReference type="InterPro" id="IPR001021">
    <property type="entry name" value="Ribosomal_bL25_long"/>
</dbReference>
<dbReference type="GO" id="GO:0022625">
    <property type="term" value="C:cytosolic large ribosomal subunit"/>
    <property type="evidence" value="ECO:0007669"/>
    <property type="project" value="TreeGrafter"/>
</dbReference>
<proteinExistence type="inferred from homology"/>
<protein>
    <recommendedName>
        <fullName evidence="5">Large ribosomal subunit protein bL25</fullName>
    </recommendedName>
    <alternativeName>
        <fullName evidence="5">General stress protein CTC</fullName>
    </alternativeName>
</protein>
<dbReference type="AlphaFoldDB" id="A0A6L5XH28"/>
<evidence type="ECO:0000256" key="3">
    <source>
        <dbReference type="ARBA" id="ARBA00022980"/>
    </source>
</evidence>
<organism evidence="8 9">
    <name type="scientific">Desulfovibrio porci</name>
    <dbReference type="NCBI Taxonomy" id="2605782"/>
    <lineage>
        <taxon>Bacteria</taxon>
        <taxon>Pseudomonadati</taxon>
        <taxon>Thermodesulfobacteriota</taxon>
        <taxon>Desulfovibrionia</taxon>
        <taxon>Desulfovibrionales</taxon>
        <taxon>Desulfovibrionaceae</taxon>
        <taxon>Desulfovibrio</taxon>
    </lineage>
</organism>
<dbReference type="InterPro" id="IPR037121">
    <property type="entry name" value="Ribosomal_bL25_C"/>
</dbReference>